<keyword evidence="2 3" id="KW-0460">Magnesium</keyword>
<evidence type="ECO:0000256" key="2">
    <source>
        <dbReference type="ARBA" id="ARBA00022842"/>
    </source>
</evidence>
<dbReference type="EC" id="5.1.1.-" evidence="3"/>
<gene>
    <name evidence="5" type="ORF">KOF26_13990</name>
</gene>
<dbReference type="CDD" id="cd03319">
    <property type="entry name" value="L-Ala-DL-Glu_epimerase"/>
    <property type="match status" value="1"/>
</dbReference>
<dbReference type="EMBL" id="JAHKRT010000007">
    <property type="protein sequence ID" value="MBU3078970.1"/>
    <property type="molecule type" value="Genomic_DNA"/>
</dbReference>
<keyword evidence="3" id="KW-0413">Isomerase</keyword>
<keyword evidence="1 3" id="KW-0479">Metal-binding</keyword>
<feature type="domain" description="Mandelate racemase/muconate lactonizing enzyme C-terminal" evidence="4">
    <location>
        <begin position="130"/>
        <end position="221"/>
    </location>
</feature>
<accession>A0ABS6BP33</accession>
<evidence type="ECO:0000313" key="6">
    <source>
        <dbReference type="Proteomes" id="UP000776276"/>
    </source>
</evidence>
<dbReference type="InterPro" id="IPR013341">
    <property type="entry name" value="Mandelate_racemase_N_dom"/>
</dbReference>
<dbReference type="Proteomes" id="UP000776276">
    <property type="component" value="Unassembled WGS sequence"/>
</dbReference>
<dbReference type="SFLD" id="SFLDS00001">
    <property type="entry name" value="Enolase"/>
    <property type="match status" value="1"/>
</dbReference>
<dbReference type="SMART" id="SM00922">
    <property type="entry name" value="MR_MLE"/>
    <property type="match status" value="1"/>
</dbReference>
<organism evidence="5 6">
    <name type="scientific">Sphingomonas quercus</name>
    <dbReference type="NCBI Taxonomy" id="2842451"/>
    <lineage>
        <taxon>Bacteria</taxon>
        <taxon>Pseudomonadati</taxon>
        <taxon>Pseudomonadota</taxon>
        <taxon>Alphaproteobacteria</taxon>
        <taxon>Sphingomonadales</taxon>
        <taxon>Sphingomonadaceae</taxon>
        <taxon>Sphingomonas</taxon>
    </lineage>
</organism>
<dbReference type="Pfam" id="PF13378">
    <property type="entry name" value="MR_MLE_C"/>
    <property type="match status" value="1"/>
</dbReference>
<evidence type="ECO:0000313" key="5">
    <source>
        <dbReference type="EMBL" id="MBU3078970.1"/>
    </source>
</evidence>
<dbReference type="PANTHER" id="PTHR48080:SF3">
    <property type="entry name" value="ENOLASE SUPERFAMILY MEMBER DDB_G0284701"/>
    <property type="match status" value="1"/>
</dbReference>
<protein>
    <recommendedName>
        <fullName evidence="3">Dipeptide epimerase</fullName>
        <ecNumber evidence="3">5.1.1.-</ecNumber>
    </recommendedName>
</protein>
<comment type="similarity">
    <text evidence="3">Belongs to the mandelate racemase/muconate lactonizing enzyme family.</text>
</comment>
<dbReference type="InterPro" id="IPR034593">
    <property type="entry name" value="DgoD-like"/>
</dbReference>
<sequence length="326" mass="33823">MPRQITTRVEQWPLATPFRISRGVKTVAEVVTVAVTEDGVTGRGESVPYPRYGESGAGVAAQVAAIERAIADGAGRAELTALLPAGAARNAVDCALWDLEARRGGPSVSAVAGAPLPALVTALTVGLDSPEAMAAAAAKLADMPLIKVKVDAGDPETCLRAVRAAAPRPRMIVDPNESWDFALLQRLQPALAELRTEFVEQPLPAEADAALEGFAPLVPVCADESCHTVADLDRLAPRYGMINIKLDKAGGLTGALALYEAGRARGMGIMVGCMICTSLSIAPALHLAARADFADLDGPLWLKQDRPGGVAAEGGRLIAPAPGFWG</sequence>
<keyword evidence="6" id="KW-1185">Reference proteome</keyword>
<dbReference type="Pfam" id="PF02746">
    <property type="entry name" value="MR_MLE_N"/>
    <property type="match status" value="1"/>
</dbReference>
<dbReference type="InterPro" id="IPR013342">
    <property type="entry name" value="Mandelate_racemase_C"/>
</dbReference>
<dbReference type="RefSeq" id="WP_216326183.1">
    <property type="nucleotide sequence ID" value="NZ_JAHKRT010000007.1"/>
</dbReference>
<name>A0ABS6BP33_9SPHN</name>
<comment type="caution">
    <text evidence="5">The sequence shown here is derived from an EMBL/GenBank/DDBJ whole genome shotgun (WGS) entry which is preliminary data.</text>
</comment>
<comment type="cofactor">
    <cofactor evidence="3">
        <name>Mg(2+)</name>
        <dbReference type="ChEBI" id="CHEBI:18420"/>
    </cofactor>
    <text evidence="3">Binds 1 Mg(2+) ion per subunit.</text>
</comment>
<dbReference type="InterPro" id="IPR034603">
    <property type="entry name" value="Dipeptide_epimerase"/>
</dbReference>
<evidence type="ECO:0000259" key="4">
    <source>
        <dbReference type="SMART" id="SM00922"/>
    </source>
</evidence>
<dbReference type="SFLD" id="SFLDF00010">
    <property type="entry name" value="dipeptide_epimerase"/>
    <property type="match status" value="1"/>
</dbReference>
<dbReference type="InterPro" id="IPR029065">
    <property type="entry name" value="Enolase_C-like"/>
</dbReference>
<dbReference type="SFLD" id="SFLDG00180">
    <property type="entry name" value="muconate_cycloisomerase"/>
    <property type="match status" value="1"/>
</dbReference>
<proteinExistence type="inferred from homology"/>
<evidence type="ECO:0000256" key="3">
    <source>
        <dbReference type="RuleBase" id="RU366006"/>
    </source>
</evidence>
<dbReference type="PANTHER" id="PTHR48080">
    <property type="entry name" value="D-GALACTONATE DEHYDRATASE-RELATED"/>
    <property type="match status" value="1"/>
</dbReference>
<dbReference type="NCBIfam" id="NF042940">
    <property type="entry name" value="racemase_DgcA"/>
    <property type="match status" value="1"/>
</dbReference>
<evidence type="ECO:0000256" key="1">
    <source>
        <dbReference type="ARBA" id="ARBA00022723"/>
    </source>
</evidence>
<reference evidence="5 6" key="1">
    <citation type="submission" date="2021-06" db="EMBL/GenBank/DDBJ databases">
        <title>Sphingomonas sp. XMGL2, whole genome shotgun sequencing project.</title>
        <authorList>
            <person name="Zhao G."/>
            <person name="Shen L."/>
        </authorList>
    </citation>
    <scope>NUCLEOTIDE SEQUENCE [LARGE SCALE GENOMIC DNA]</scope>
    <source>
        <strain evidence="5 6">XMGL2</strain>
    </source>
</reference>